<name>A0ACA9LZB0_9GLOM</name>
<accession>A0ACA9LZB0</accession>
<evidence type="ECO:0000313" key="1">
    <source>
        <dbReference type="EMBL" id="CAG8559727.1"/>
    </source>
</evidence>
<gene>
    <name evidence="1" type="ORF">SPELUC_LOCUS5554</name>
</gene>
<organism evidence="1 2">
    <name type="scientific">Cetraspora pellucida</name>
    <dbReference type="NCBI Taxonomy" id="1433469"/>
    <lineage>
        <taxon>Eukaryota</taxon>
        <taxon>Fungi</taxon>
        <taxon>Fungi incertae sedis</taxon>
        <taxon>Mucoromycota</taxon>
        <taxon>Glomeromycotina</taxon>
        <taxon>Glomeromycetes</taxon>
        <taxon>Diversisporales</taxon>
        <taxon>Gigasporaceae</taxon>
        <taxon>Cetraspora</taxon>
    </lineage>
</organism>
<dbReference type="EMBL" id="CAJVPW010005741">
    <property type="protein sequence ID" value="CAG8559727.1"/>
    <property type="molecule type" value="Genomic_DNA"/>
</dbReference>
<reference evidence="1" key="1">
    <citation type="submission" date="2021-06" db="EMBL/GenBank/DDBJ databases">
        <authorList>
            <person name="Kallberg Y."/>
            <person name="Tangrot J."/>
            <person name="Rosling A."/>
        </authorList>
    </citation>
    <scope>NUCLEOTIDE SEQUENCE</scope>
    <source>
        <strain evidence="1">28 12/20/2015</strain>
    </source>
</reference>
<dbReference type="Proteomes" id="UP000789366">
    <property type="component" value="Unassembled WGS sequence"/>
</dbReference>
<protein>
    <submittedName>
        <fullName evidence="1">17955_t:CDS:1</fullName>
    </submittedName>
</protein>
<sequence>MDQTKDGSGENSEYCAQNGNNQSSGATLLDNLDQPMNLTHTDLLIQKS</sequence>
<evidence type="ECO:0000313" key="2">
    <source>
        <dbReference type="Proteomes" id="UP000789366"/>
    </source>
</evidence>
<keyword evidence="2" id="KW-1185">Reference proteome</keyword>
<proteinExistence type="predicted"/>
<comment type="caution">
    <text evidence="1">The sequence shown here is derived from an EMBL/GenBank/DDBJ whole genome shotgun (WGS) entry which is preliminary data.</text>
</comment>